<dbReference type="Proteomes" id="UP000886523">
    <property type="component" value="Unassembled WGS sequence"/>
</dbReference>
<organism evidence="2 3">
    <name type="scientific">Hydnum rufescens UP504</name>
    <dbReference type="NCBI Taxonomy" id="1448309"/>
    <lineage>
        <taxon>Eukaryota</taxon>
        <taxon>Fungi</taxon>
        <taxon>Dikarya</taxon>
        <taxon>Basidiomycota</taxon>
        <taxon>Agaricomycotina</taxon>
        <taxon>Agaricomycetes</taxon>
        <taxon>Cantharellales</taxon>
        <taxon>Hydnaceae</taxon>
        <taxon>Hydnum</taxon>
    </lineage>
</organism>
<name>A0A9P6AJD7_9AGAM</name>
<gene>
    <name evidence="2" type="ORF">BS47DRAFT_434080</name>
</gene>
<evidence type="ECO:0000256" key="1">
    <source>
        <dbReference type="SAM" id="MobiDB-lite"/>
    </source>
</evidence>
<reference evidence="2" key="1">
    <citation type="journal article" date="2020" name="Nat. Commun.">
        <title>Large-scale genome sequencing of mycorrhizal fungi provides insights into the early evolution of symbiotic traits.</title>
        <authorList>
            <person name="Miyauchi S."/>
            <person name="Kiss E."/>
            <person name="Kuo A."/>
            <person name="Drula E."/>
            <person name="Kohler A."/>
            <person name="Sanchez-Garcia M."/>
            <person name="Morin E."/>
            <person name="Andreopoulos B."/>
            <person name="Barry K.W."/>
            <person name="Bonito G."/>
            <person name="Buee M."/>
            <person name="Carver A."/>
            <person name="Chen C."/>
            <person name="Cichocki N."/>
            <person name="Clum A."/>
            <person name="Culley D."/>
            <person name="Crous P.W."/>
            <person name="Fauchery L."/>
            <person name="Girlanda M."/>
            <person name="Hayes R.D."/>
            <person name="Keri Z."/>
            <person name="LaButti K."/>
            <person name="Lipzen A."/>
            <person name="Lombard V."/>
            <person name="Magnuson J."/>
            <person name="Maillard F."/>
            <person name="Murat C."/>
            <person name="Nolan M."/>
            <person name="Ohm R.A."/>
            <person name="Pangilinan J."/>
            <person name="Pereira M.F."/>
            <person name="Perotto S."/>
            <person name="Peter M."/>
            <person name="Pfister S."/>
            <person name="Riley R."/>
            <person name="Sitrit Y."/>
            <person name="Stielow J.B."/>
            <person name="Szollosi G."/>
            <person name="Zifcakova L."/>
            <person name="Stursova M."/>
            <person name="Spatafora J.W."/>
            <person name="Tedersoo L."/>
            <person name="Vaario L.M."/>
            <person name="Yamada A."/>
            <person name="Yan M."/>
            <person name="Wang P."/>
            <person name="Xu J."/>
            <person name="Bruns T."/>
            <person name="Baldrian P."/>
            <person name="Vilgalys R."/>
            <person name="Dunand C."/>
            <person name="Henrissat B."/>
            <person name="Grigoriev I.V."/>
            <person name="Hibbett D."/>
            <person name="Nagy L.G."/>
            <person name="Martin F.M."/>
        </authorList>
    </citation>
    <scope>NUCLEOTIDE SEQUENCE</scope>
    <source>
        <strain evidence="2">UP504</strain>
    </source>
</reference>
<evidence type="ECO:0000313" key="3">
    <source>
        <dbReference type="Proteomes" id="UP000886523"/>
    </source>
</evidence>
<feature type="region of interest" description="Disordered" evidence="1">
    <location>
        <begin position="87"/>
        <end position="109"/>
    </location>
</feature>
<comment type="caution">
    <text evidence="2">The sequence shown here is derived from an EMBL/GenBank/DDBJ whole genome shotgun (WGS) entry which is preliminary data.</text>
</comment>
<accession>A0A9P6AJD7</accession>
<dbReference type="EMBL" id="MU129111">
    <property type="protein sequence ID" value="KAF9506429.1"/>
    <property type="molecule type" value="Genomic_DNA"/>
</dbReference>
<keyword evidence="3" id="KW-1185">Reference proteome</keyword>
<protein>
    <submittedName>
        <fullName evidence="2">Uncharacterized protein</fullName>
    </submittedName>
</protein>
<evidence type="ECO:0000313" key="2">
    <source>
        <dbReference type="EMBL" id="KAF9506429.1"/>
    </source>
</evidence>
<sequence>MAWILPADAECYTVQRPVTLLQRGQTYPLRPGKRSQQSVLNSSRQEMAEVLTVGRRKRAFVASNHAEETRGAPGGYTCDVELKLLSGKGRSSGGVGSRSKCTIDGKKDL</sequence>
<proteinExistence type="predicted"/>
<dbReference type="AlphaFoldDB" id="A0A9P6AJD7"/>